<keyword evidence="2" id="KW-1133">Transmembrane helix</keyword>
<feature type="transmembrane region" description="Helical" evidence="2">
    <location>
        <begin position="77"/>
        <end position="94"/>
    </location>
</feature>
<comment type="caution">
    <text evidence="3">The sequence shown here is derived from an EMBL/GenBank/DDBJ whole genome shotgun (WGS) entry which is preliminary data.</text>
</comment>
<sequence>MTRRDVSRTRVPGRWGTGRRQDGKETPPALRLRGEGEGRAGVGAMDSNPGPEEPQVEVLYKNYVPPARDAIHLPKHVLYLLIATLIVLTVLYAITGHLIKDLIHDLAGGQHAAQPEEAKSTLWETRDKFSTDWCPEITPELEELVREEEIKVVMEGRENMPAIWVIPDAREPRPARAVKLSTATSDSYPATGGRSRAGGTDGLRWLTFPDAVAQPAPDSS</sequence>
<feature type="region of interest" description="Disordered" evidence="1">
    <location>
        <begin position="180"/>
        <end position="203"/>
    </location>
</feature>
<reference evidence="3 4" key="1">
    <citation type="submission" date="2015-08" db="EMBL/GenBank/DDBJ databases">
        <title>The genome of the Asian arowana (Scleropages formosus).</title>
        <authorList>
            <person name="Tan M.H."/>
            <person name="Gan H.M."/>
            <person name="Croft L.J."/>
            <person name="Austin C.M."/>
        </authorList>
    </citation>
    <scope>NUCLEOTIDE SEQUENCE [LARGE SCALE GENOMIC DNA]</scope>
    <source>
        <strain evidence="3">Aro1</strain>
    </source>
</reference>
<proteinExistence type="predicted"/>
<evidence type="ECO:0000256" key="1">
    <source>
        <dbReference type="SAM" id="MobiDB-lite"/>
    </source>
</evidence>
<protein>
    <submittedName>
        <fullName evidence="3">Uncharacterized protein</fullName>
    </submittedName>
</protein>
<accession>A0A0P7UKB5</accession>
<dbReference type="EMBL" id="JARO02004293">
    <property type="protein sequence ID" value="KPP68773.1"/>
    <property type="molecule type" value="Genomic_DNA"/>
</dbReference>
<dbReference type="AlphaFoldDB" id="A0A0P7UKB5"/>
<dbReference type="Proteomes" id="UP000034805">
    <property type="component" value="Unassembled WGS sequence"/>
</dbReference>
<feature type="region of interest" description="Disordered" evidence="1">
    <location>
        <begin position="1"/>
        <end position="52"/>
    </location>
</feature>
<evidence type="ECO:0000256" key="2">
    <source>
        <dbReference type="SAM" id="Phobius"/>
    </source>
</evidence>
<name>A0A0P7UKB5_SCLFO</name>
<evidence type="ECO:0000313" key="4">
    <source>
        <dbReference type="Proteomes" id="UP000034805"/>
    </source>
</evidence>
<gene>
    <name evidence="3" type="ORF">Z043_112520</name>
</gene>
<keyword evidence="2" id="KW-0472">Membrane</keyword>
<organism evidence="3 4">
    <name type="scientific">Scleropages formosus</name>
    <name type="common">Asian bonytongue</name>
    <name type="synonym">Osteoglossum formosum</name>
    <dbReference type="NCBI Taxonomy" id="113540"/>
    <lineage>
        <taxon>Eukaryota</taxon>
        <taxon>Metazoa</taxon>
        <taxon>Chordata</taxon>
        <taxon>Craniata</taxon>
        <taxon>Vertebrata</taxon>
        <taxon>Euteleostomi</taxon>
        <taxon>Actinopterygii</taxon>
        <taxon>Neopterygii</taxon>
        <taxon>Teleostei</taxon>
        <taxon>Osteoglossocephala</taxon>
        <taxon>Osteoglossomorpha</taxon>
        <taxon>Osteoglossiformes</taxon>
        <taxon>Osteoglossidae</taxon>
        <taxon>Scleropages</taxon>
    </lineage>
</organism>
<keyword evidence="2" id="KW-0812">Transmembrane</keyword>
<evidence type="ECO:0000313" key="3">
    <source>
        <dbReference type="EMBL" id="KPP68773.1"/>
    </source>
</evidence>